<dbReference type="InterPro" id="IPR029039">
    <property type="entry name" value="Flavoprotein-like_sf"/>
</dbReference>
<dbReference type="Pfam" id="PF03358">
    <property type="entry name" value="FMN_red"/>
    <property type="match status" value="1"/>
</dbReference>
<dbReference type="PANTHER" id="PTHR43278:SF2">
    <property type="entry name" value="IRON-SULFUR FLAVOPROTEIN"/>
    <property type="match status" value="1"/>
</dbReference>
<feature type="domain" description="NADPH-dependent FMN reductase-like" evidence="3">
    <location>
        <begin position="41"/>
        <end position="192"/>
    </location>
</feature>
<name>A0A9D2EAP5_9BACE</name>
<dbReference type="InterPro" id="IPR051796">
    <property type="entry name" value="ISF_SsuE-like"/>
</dbReference>
<dbReference type="GO" id="GO:0016491">
    <property type="term" value="F:oxidoreductase activity"/>
    <property type="evidence" value="ECO:0007669"/>
    <property type="project" value="InterPro"/>
</dbReference>
<dbReference type="NCBIfam" id="TIGR01409">
    <property type="entry name" value="TAT_signal_seq"/>
    <property type="match status" value="1"/>
</dbReference>
<evidence type="ECO:0000259" key="3">
    <source>
        <dbReference type="Pfam" id="PF03358"/>
    </source>
</evidence>
<dbReference type="Proteomes" id="UP000824028">
    <property type="component" value="Unassembled WGS sequence"/>
</dbReference>
<comment type="caution">
    <text evidence="4">The sequence shown here is derived from an EMBL/GenBank/DDBJ whole genome shotgun (WGS) entry which is preliminary data.</text>
</comment>
<dbReference type="AlphaFoldDB" id="A0A9D2EAP5"/>
<evidence type="ECO:0000256" key="2">
    <source>
        <dbReference type="ARBA" id="ARBA00022643"/>
    </source>
</evidence>
<proteinExistence type="predicted"/>
<evidence type="ECO:0000256" key="1">
    <source>
        <dbReference type="ARBA" id="ARBA00022630"/>
    </source>
</evidence>
<reference evidence="4" key="1">
    <citation type="journal article" date="2021" name="PeerJ">
        <title>Extensive microbial diversity within the chicken gut microbiome revealed by metagenomics and culture.</title>
        <authorList>
            <person name="Gilroy R."/>
            <person name="Ravi A."/>
            <person name="Getino M."/>
            <person name="Pursley I."/>
            <person name="Horton D.L."/>
            <person name="Alikhan N.F."/>
            <person name="Baker D."/>
            <person name="Gharbi K."/>
            <person name="Hall N."/>
            <person name="Watson M."/>
            <person name="Adriaenssens E.M."/>
            <person name="Foster-Nyarko E."/>
            <person name="Jarju S."/>
            <person name="Secka A."/>
            <person name="Antonio M."/>
            <person name="Oren A."/>
            <person name="Chaudhuri R.R."/>
            <person name="La Ragione R."/>
            <person name="Hildebrand F."/>
            <person name="Pallen M.J."/>
        </authorList>
    </citation>
    <scope>NUCLEOTIDE SEQUENCE</scope>
    <source>
        <strain evidence="4">ChiHjej9B8-1298</strain>
    </source>
</reference>
<sequence length="217" mass="24280">MERREFLKKSALAALGTAVAGTGLVQAFSHVNDNESKSDKMKIVVLTGSPRRNGNSAYLAEQFIKGAEEKGHEVFRFDCAFKQVEPCRACNRCGMDGPCIYNDDFQELRPHLIEADMVVFATPMYYFGISAQMKRVIDRFYAINGQIKGARKKAAFLMTYANTAKEEAEPMVLHYRTLMKYLGWTSVGEVVAPGVWTAGSVRHTDFPQQAYKLGKSL</sequence>
<dbReference type="Gene3D" id="3.40.50.360">
    <property type="match status" value="1"/>
</dbReference>
<dbReference type="InterPro" id="IPR005025">
    <property type="entry name" value="FMN_Rdtase-like_dom"/>
</dbReference>
<dbReference type="SUPFAM" id="SSF52218">
    <property type="entry name" value="Flavoproteins"/>
    <property type="match status" value="1"/>
</dbReference>
<protein>
    <submittedName>
        <fullName evidence="4">Flavodoxin family protein</fullName>
    </submittedName>
</protein>
<dbReference type="PROSITE" id="PS51318">
    <property type="entry name" value="TAT"/>
    <property type="match status" value="1"/>
</dbReference>
<dbReference type="EMBL" id="DXBX01000083">
    <property type="protein sequence ID" value="HIZ33927.1"/>
    <property type="molecule type" value="Genomic_DNA"/>
</dbReference>
<evidence type="ECO:0000313" key="5">
    <source>
        <dbReference type="Proteomes" id="UP000824028"/>
    </source>
</evidence>
<dbReference type="PANTHER" id="PTHR43278">
    <property type="entry name" value="NAD(P)H-DEPENDENT FMN-CONTAINING OXIDOREDUCTASE YWQN-RELATED"/>
    <property type="match status" value="1"/>
</dbReference>
<keyword evidence="2" id="KW-0288">FMN</keyword>
<keyword evidence="1" id="KW-0285">Flavoprotein</keyword>
<dbReference type="InterPro" id="IPR006311">
    <property type="entry name" value="TAT_signal"/>
</dbReference>
<evidence type="ECO:0000313" key="4">
    <source>
        <dbReference type="EMBL" id="HIZ33927.1"/>
    </source>
</evidence>
<dbReference type="InterPro" id="IPR019546">
    <property type="entry name" value="TAT_signal_bac_arc"/>
</dbReference>
<accession>A0A9D2EAP5</accession>
<organism evidence="4 5">
    <name type="scientific">Candidatus Bacteroides merdigallinarum</name>
    <dbReference type="NCBI Taxonomy" id="2838473"/>
    <lineage>
        <taxon>Bacteria</taxon>
        <taxon>Pseudomonadati</taxon>
        <taxon>Bacteroidota</taxon>
        <taxon>Bacteroidia</taxon>
        <taxon>Bacteroidales</taxon>
        <taxon>Bacteroidaceae</taxon>
        <taxon>Bacteroides</taxon>
    </lineage>
</organism>
<gene>
    <name evidence="4" type="ORF">H9814_10410</name>
</gene>
<reference evidence="4" key="2">
    <citation type="submission" date="2021-04" db="EMBL/GenBank/DDBJ databases">
        <authorList>
            <person name="Gilroy R."/>
        </authorList>
    </citation>
    <scope>NUCLEOTIDE SEQUENCE</scope>
    <source>
        <strain evidence="4">ChiHjej9B8-1298</strain>
    </source>
</reference>